<dbReference type="EMBL" id="CAXIEN010000183">
    <property type="protein sequence ID" value="CAL1284813.1"/>
    <property type="molecule type" value="Genomic_DNA"/>
</dbReference>
<protein>
    <submittedName>
        <fullName evidence="1">Uncharacterized protein</fullName>
    </submittedName>
</protein>
<gene>
    <name evidence="1" type="ORF">LARSCL_LOCUS13348</name>
</gene>
<keyword evidence="2" id="KW-1185">Reference proteome</keyword>
<dbReference type="AlphaFoldDB" id="A0AAV2ALE1"/>
<organism evidence="1 2">
    <name type="scientific">Larinioides sclopetarius</name>
    <dbReference type="NCBI Taxonomy" id="280406"/>
    <lineage>
        <taxon>Eukaryota</taxon>
        <taxon>Metazoa</taxon>
        <taxon>Ecdysozoa</taxon>
        <taxon>Arthropoda</taxon>
        <taxon>Chelicerata</taxon>
        <taxon>Arachnida</taxon>
        <taxon>Araneae</taxon>
        <taxon>Araneomorphae</taxon>
        <taxon>Entelegynae</taxon>
        <taxon>Araneoidea</taxon>
        <taxon>Araneidae</taxon>
        <taxon>Larinioides</taxon>
    </lineage>
</organism>
<accession>A0AAV2ALE1</accession>
<evidence type="ECO:0000313" key="1">
    <source>
        <dbReference type="EMBL" id="CAL1284813.1"/>
    </source>
</evidence>
<sequence>MSRLMPVCEEEILGIWASYAMVGRIGPPRDENVALRGKTETQEGKAVESKDLSPARCVGWIASARGGIPQQPPPEEQYLFYGHFPSSSLN</sequence>
<reference evidence="1 2" key="1">
    <citation type="submission" date="2024-04" db="EMBL/GenBank/DDBJ databases">
        <authorList>
            <person name="Rising A."/>
            <person name="Reimegard J."/>
            <person name="Sonavane S."/>
            <person name="Akerstrom W."/>
            <person name="Nylinder S."/>
            <person name="Hedman E."/>
            <person name="Kallberg Y."/>
        </authorList>
    </citation>
    <scope>NUCLEOTIDE SEQUENCE [LARGE SCALE GENOMIC DNA]</scope>
</reference>
<name>A0AAV2ALE1_9ARAC</name>
<evidence type="ECO:0000313" key="2">
    <source>
        <dbReference type="Proteomes" id="UP001497382"/>
    </source>
</evidence>
<dbReference type="Proteomes" id="UP001497382">
    <property type="component" value="Unassembled WGS sequence"/>
</dbReference>
<comment type="caution">
    <text evidence="1">The sequence shown here is derived from an EMBL/GenBank/DDBJ whole genome shotgun (WGS) entry which is preliminary data.</text>
</comment>
<proteinExistence type="predicted"/>